<evidence type="ECO:0000313" key="7">
    <source>
        <dbReference type="EMBL" id="SFV25760.1"/>
    </source>
</evidence>
<dbReference type="OrthoDB" id="7163777at2"/>
<feature type="transmembrane region" description="Helical" evidence="6">
    <location>
        <begin position="214"/>
        <end position="233"/>
    </location>
</feature>
<keyword evidence="5 6" id="KW-0472">Membrane</keyword>
<dbReference type="PIRSF" id="PIRSF035875">
    <property type="entry name" value="RNase_BN"/>
    <property type="match status" value="1"/>
</dbReference>
<evidence type="ECO:0000256" key="2">
    <source>
        <dbReference type="ARBA" id="ARBA00022475"/>
    </source>
</evidence>
<name>A0A1I7MTP1_9HYPH</name>
<accession>A0A1I7MTP1</accession>
<evidence type="ECO:0000256" key="4">
    <source>
        <dbReference type="ARBA" id="ARBA00022989"/>
    </source>
</evidence>
<dbReference type="STRING" id="51670.SAMN04488557_0100"/>
<protein>
    <submittedName>
        <fullName evidence="7">Membrane protein</fullName>
    </submittedName>
</protein>
<evidence type="ECO:0000256" key="5">
    <source>
        <dbReference type="ARBA" id="ARBA00023136"/>
    </source>
</evidence>
<dbReference type="AlphaFoldDB" id="A0A1I7MTP1"/>
<gene>
    <name evidence="7" type="ORF">SAMN04488557_0100</name>
</gene>
<dbReference type="PANTHER" id="PTHR30213:SF0">
    <property type="entry name" value="UPF0761 MEMBRANE PROTEIN YIHY"/>
    <property type="match status" value="1"/>
</dbReference>
<dbReference type="InterPro" id="IPR017039">
    <property type="entry name" value="Virul_fac_BrkB"/>
</dbReference>
<keyword evidence="8" id="KW-1185">Reference proteome</keyword>
<reference evidence="8" key="1">
    <citation type="submission" date="2016-10" db="EMBL/GenBank/DDBJ databases">
        <authorList>
            <person name="Varghese N."/>
            <person name="Submissions S."/>
        </authorList>
    </citation>
    <scope>NUCLEOTIDE SEQUENCE [LARGE SCALE GENOMIC DNA]</scope>
    <source>
        <strain evidence="8">DSM 1565</strain>
    </source>
</reference>
<evidence type="ECO:0000256" key="3">
    <source>
        <dbReference type="ARBA" id="ARBA00022692"/>
    </source>
</evidence>
<comment type="subcellular location">
    <subcellularLocation>
        <location evidence="1">Cell membrane</location>
        <topology evidence="1">Multi-pass membrane protein</topology>
    </subcellularLocation>
</comment>
<feature type="transmembrane region" description="Helical" evidence="6">
    <location>
        <begin position="180"/>
        <end position="202"/>
    </location>
</feature>
<dbReference type="GO" id="GO:0005886">
    <property type="term" value="C:plasma membrane"/>
    <property type="evidence" value="ECO:0007669"/>
    <property type="project" value="UniProtKB-SubCell"/>
</dbReference>
<proteinExistence type="predicted"/>
<feature type="transmembrane region" description="Helical" evidence="6">
    <location>
        <begin position="245"/>
        <end position="268"/>
    </location>
</feature>
<feature type="transmembrane region" description="Helical" evidence="6">
    <location>
        <begin position="88"/>
        <end position="111"/>
    </location>
</feature>
<sequence>MKRMRRLFEALYRVYEHSGFAMAGAIAFSFVVSIFPFCIFLGALSGIFGGRELAQDAISQLFAILPEPVAKGIAPQIEAVMGSQRIDLLTASAFLALFFATSAVETLRTALNGAYRVREKRPYALCLLISMLFVFVNAISTLVITWFIVVGPSIFGPAIVEDFSAGWVRTLIDSMSFGPGIRYCVAGAVMAAQLLALHLWLVAGKRRVMDVLPGIFLTIALWLALAGLWSYYIKISNYSLFYAGLSQLMIALIFFQFTAITILLGAEFNRGILEMKRMRREAAEREALRLSTMGGT</sequence>
<dbReference type="Pfam" id="PF03631">
    <property type="entry name" value="Virul_fac_BrkB"/>
    <property type="match status" value="1"/>
</dbReference>
<organism evidence="7 8">
    <name type="scientific">Hyphomicrobium facile</name>
    <dbReference type="NCBI Taxonomy" id="51670"/>
    <lineage>
        <taxon>Bacteria</taxon>
        <taxon>Pseudomonadati</taxon>
        <taxon>Pseudomonadota</taxon>
        <taxon>Alphaproteobacteria</taxon>
        <taxon>Hyphomicrobiales</taxon>
        <taxon>Hyphomicrobiaceae</taxon>
        <taxon>Hyphomicrobium</taxon>
    </lineage>
</organism>
<keyword evidence="2" id="KW-1003">Cell membrane</keyword>
<evidence type="ECO:0000256" key="1">
    <source>
        <dbReference type="ARBA" id="ARBA00004651"/>
    </source>
</evidence>
<dbReference type="Proteomes" id="UP000199423">
    <property type="component" value="Unassembled WGS sequence"/>
</dbReference>
<dbReference type="RefSeq" id="WP_092862693.1">
    <property type="nucleotide sequence ID" value="NZ_FPCH01000001.1"/>
</dbReference>
<dbReference type="PANTHER" id="PTHR30213">
    <property type="entry name" value="INNER MEMBRANE PROTEIN YHJD"/>
    <property type="match status" value="1"/>
</dbReference>
<evidence type="ECO:0000313" key="8">
    <source>
        <dbReference type="Proteomes" id="UP000199423"/>
    </source>
</evidence>
<feature type="transmembrane region" description="Helical" evidence="6">
    <location>
        <begin position="20"/>
        <end position="44"/>
    </location>
</feature>
<evidence type="ECO:0000256" key="6">
    <source>
        <dbReference type="SAM" id="Phobius"/>
    </source>
</evidence>
<keyword evidence="4 6" id="KW-1133">Transmembrane helix</keyword>
<dbReference type="EMBL" id="FPCH01000001">
    <property type="protein sequence ID" value="SFV25760.1"/>
    <property type="molecule type" value="Genomic_DNA"/>
</dbReference>
<keyword evidence="3 6" id="KW-0812">Transmembrane</keyword>
<feature type="transmembrane region" description="Helical" evidence="6">
    <location>
        <begin position="123"/>
        <end position="149"/>
    </location>
</feature>